<evidence type="ECO:0000256" key="1">
    <source>
        <dbReference type="ARBA" id="ARBA00008324"/>
    </source>
</evidence>
<dbReference type="InterPro" id="IPR011973">
    <property type="entry name" value="PaaD"/>
</dbReference>
<evidence type="ECO:0000256" key="2">
    <source>
        <dbReference type="ARBA" id="ARBA00022801"/>
    </source>
</evidence>
<dbReference type="CDD" id="cd03443">
    <property type="entry name" value="PaaI_thioesterase"/>
    <property type="match status" value="1"/>
</dbReference>
<dbReference type="InterPro" id="IPR003736">
    <property type="entry name" value="PAAI_dom"/>
</dbReference>
<dbReference type="FunFam" id="3.10.129.10:FF:000022">
    <property type="entry name" value="Phenylacetic acid degradation protein"/>
    <property type="match status" value="1"/>
</dbReference>
<comment type="similarity">
    <text evidence="1">Belongs to the thioesterase PaaI family.</text>
</comment>
<evidence type="ECO:0000313" key="5">
    <source>
        <dbReference type="Proteomes" id="UP000198891"/>
    </source>
</evidence>
<organism evidence="4 5">
    <name type="scientific">Herbiconiux ginsengi</name>
    <dbReference type="NCBI Taxonomy" id="381665"/>
    <lineage>
        <taxon>Bacteria</taxon>
        <taxon>Bacillati</taxon>
        <taxon>Actinomycetota</taxon>
        <taxon>Actinomycetes</taxon>
        <taxon>Micrococcales</taxon>
        <taxon>Microbacteriaceae</taxon>
        <taxon>Herbiconiux</taxon>
    </lineage>
</organism>
<dbReference type="EMBL" id="FNPZ01000001">
    <property type="protein sequence ID" value="SDY81746.1"/>
    <property type="molecule type" value="Genomic_DNA"/>
</dbReference>
<sequence>MPDYLPYVQFMDTTDAPNPAAEAMIERDRASAALGMTVHESRPGHGVVSMRIREDMLNGFDVVHGGIIFCVADTAFAVACNEGAETTLASGAEISFLRPVRLGQTLTATAERRIRSGRTGLYDVRVTDEAGEVVAEFRGRSHTLRA</sequence>
<dbReference type="NCBIfam" id="TIGR00369">
    <property type="entry name" value="unchar_dom_1"/>
    <property type="match status" value="1"/>
</dbReference>
<evidence type="ECO:0000313" key="4">
    <source>
        <dbReference type="EMBL" id="SDY81746.1"/>
    </source>
</evidence>
<dbReference type="PANTHER" id="PTHR42856:SF1">
    <property type="entry name" value="ACYL-COENZYME A THIOESTERASE PAAI"/>
    <property type="match status" value="1"/>
</dbReference>
<dbReference type="InterPro" id="IPR052723">
    <property type="entry name" value="Acyl-CoA_thioesterase_PaaI"/>
</dbReference>
<dbReference type="InterPro" id="IPR029069">
    <property type="entry name" value="HotDog_dom_sf"/>
</dbReference>
<keyword evidence="5" id="KW-1185">Reference proteome</keyword>
<accession>A0A1H3MYT0</accession>
<feature type="domain" description="Thioesterase" evidence="3">
    <location>
        <begin position="61"/>
        <end position="134"/>
    </location>
</feature>
<dbReference type="InterPro" id="IPR006683">
    <property type="entry name" value="Thioestr_dom"/>
</dbReference>
<reference evidence="4 5" key="1">
    <citation type="submission" date="2016-10" db="EMBL/GenBank/DDBJ databases">
        <authorList>
            <person name="de Groot N.N."/>
        </authorList>
    </citation>
    <scope>NUCLEOTIDE SEQUENCE [LARGE SCALE GENOMIC DNA]</scope>
    <source>
        <strain evidence="4 5">CGMCC 4.3491</strain>
    </source>
</reference>
<dbReference type="SUPFAM" id="SSF54637">
    <property type="entry name" value="Thioesterase/thiol ester dehydrase-isomerase"/>
    <property type="match status" value="1"/>
</dbReference>
<dbReference type="STRING" id="381665.SAMN05216554_1620"/>
<dbReference type="Pfam" id="PF03061">
    <property type="entry name" value="4HBT"/>
    <property type="match status" value="1"/>
</dbReference>
<gene>
    <name evidence="4" type="ORF">SAMN05216554_1620</name>
</gene>
<protein>
    <submittedName>
        <fullName evidence="4">Acyl-CoA thioesterase</fullName>
    </submittedName>
</protein>
<dbReference type="GO" id="GO:0016289">
    <property type="term" value="F:acyl-CoA hydrolase activity"/>
    <property type="evidence" value="ECO:0007669"/>
    <property type="project" value="UniProtKB-ARBA"/>
</dbReference>
<name>A0A1H3MYT0_9MICO</name>
<dbReference type="PANTHER" id="PTHR42856">
    <property type="entry name" value="ACYL-COENZYME A THIOESTERASE PAAI"/>
    <property type="match status" value="1"/>
</dbReference>
<dbReference type="Gene3D" id="3.10.129.10">
    <property type="entry name" value="Hotdog Thioesterase"/>
    <property type="match status" value="1"/>
</dbReference>
<dbReference type="AlphaFoldDB" id="A0A1H3MYT0"/>
<evidence type="ECO:0000259" key="3">
    <source>
        <dbReference type="Pfam" id="PF03061"/>
    </source>
</evidence>
<dbReference type="Proteomes" id="UP000198891">
    <property type="component" value="Unassembled WGS sequence"/>
</dbReference>
<proteinExistence type="inferred from homology"/>
<keyword evidence="2" id="KW-0378">Hydrolase</keyword>
<dbReference type="NCBIfam" id="TIGR02286">
    <property type="entry name" value="PaaD"/>
    <property type="match status" value="1"/>
</dbReference>